<name>A0A9P6B3Q1_9AGAM</name>
<dbReference type="EMBL" id="MU128947">
    <property type="protein sequence ID" value="KAF9515731.1"/>
    <property type="molecule type" value="Genomic_DNA"/>
</dbReference>
<reference evidence="1" key="1">
    <citation type="journal article" date="2020" name="Nat. Commun.">
        <title>Large-scale genome sequencing of mycorrhizal fungi provides insights into the early evolution of symbiotic traits.</title>
        <authorList>
            <person name="Miyauchi S."/>
            <person name="Kiss E."/>
            <person name="Kuo A."/>
            <person name="Drula E."/>
            <person name="Kohler A."/>
            <person name="Sanchez-Garcia M."/>
            <person name="Morin E."/>
            <person name="Andreopoulos B."/>
            <person name="Barry K.W."/>
            <person name="Bonito G."/>
            <person name="Buee M."/>
            <person name="Carver A."/>
            <person name="Chen C."/>
            <person name="Cichocki N."/>
            <person name="Clum A."/>
            <person name="Culley D."/>
            <person name="Crous P.W."/>
            <person name="Fauchery L."/>
            <person name="Girlanda M."/>
            <person name="Hayes R.D."/>
            <person name="Keri Z."/>
            <person name="LaButti K."/>
            <person name="Lipzen A."/>
            <person name="Lombard V."/>
            <person name="Magnuson J."/>
            <person name="Maillard F."/>
            <person name="Murat C."/>
            <person name="Nolan M."/>
            <person name="Ohm R.A."/>
            <person name="Pangilinan J."/>
            <person name="Pereira M.F."/>
            <person name="Perotto S."/>
            <person name="Peter M."/>
            <person name="Pfister S."/>
            <person name="Riley R."/>
            <person name="Sitrit Y."/>
            <person name="Stielow J.B."/>
            <person name="Szollosi G."/>
            <person name="Zifcakova L."/>
            <person name="Stursova M."/>
            <person name="Spatafora J.W."/>
            <person name="Tedersoo L."/>
            <person name="Vaario L.M."/>
            <person name="Yamada A."/>
            <person name="Yan M."/>
            <person name="Wang P."/>
            <person name="Xu J."/>
            <person name="Bruns T."/>
            <person name="Baldrian P."/>
            <person name="Vilgalys R."/>
            <person name="Dunand C."/>
            <person name="Henrissat B."/>
            <person name="Grigoriev I.V."/>
            <person name="Hibbett D."/>
            <person name="Nagy L.G."/>
            <person name="Martin F.M."/>
        </authorList>
    </citation>
    <scope>NUCLEOTIDE SEQUENCE</scope>
    <source>
        <strain evidence="1">UP504</strain>
    </source>
</reference>
<organism evidence="1 2">
    <name type="scientific">Hydnum rufescens UP504</name>
    <dbReference type="NCBI Taxonomy" id="1448309"/>
    <lineage>
        <taxon>Eukaryota</taxon>
        <taxon>Fungi</taxon>
        <taxon>Dikarya</taxon>
        <taxon>Basidiomycota</taxon>
        <taxon>Agaricomycotina</taxon>
        <taxon>Agaricomycetes</taxon>
        <taxon>Cantharellales</taxon>
        <taxon>Hydnaceae</taxon>
        <taxon>Hydnum</taxon>
    </lineage>
</organism>
<sequence length="160" mass="18257">MSANVHVALKWSSPRPSTHRPRAMRLLSLTRSAISPNPNHPVRAHLVQFLNSFELKPDDGIPGSSTIHVTDYRHVCMIFEPLWGNVLTLRCLHWCDETNLKRVSLLCSSSKSHVKCDKYSSSYIKTASSYTWTSSRRTSRLSWTTSRNLSVKITQSESWL</sequence>
<proteinExistence type="predicted"/>
<gene>
    <name evidence="1" type="ORF">BS47DRAFT_742640</name>
</gene>
<dbReference type="AlphaFoldDB" id="A0A9P6B3Q1"/>
<accession>A0A9P6B3Q1</accession>
<protein>
    <submittedName>
        <fullName evidence="1">Uncharacterized protein</fullName>
    </submittedName>
</protein>
<dbReference type="Gene3D" id="3.30.200.20">
    <property type="entry name" value="Phosphorylase Kinase, domain 1"/>
    <property type="match status" value="1"/>
</dbReference>
<comment type="caution">
    <text evidence="1">The sequence shown here is derived from an EMBL/GenBank/DDBJ whole genome shotgun (WGS) entry which is preliminary data.</text>
</comment>
<dbReference type="Gene3D" id="1.10.510.10">
    <property type="entry name" value="Transferase(Phosphotransferase) domain 1"/>
    <property type="match status" value="1"/>
</dbReference>
<dbReference type="Proteomes" id="UP000886523">
    <property type="component" value="Unassembled WGS sequence"/>
</dbReference>
<keyword evidence="2" id="KW-1185">Reference proteome</keyword>
<evidence type="ECO:0000313" key="1">
    <source>
        <dbReference type="EMBL" id="KAF9515731.1"/>
    </source>
</evidence>
<dbReference type="OrthoDB" id="2649at2759"/>
<evidence type="ECO:0000313" key="2">
    <source>
        <dbReference type="Proteomes" id="UP000886523"/>
    </source>
</evidence>